<dbReference type="SUPFAM" id="SSF52540">
    <property type="entry name" value="P-loop containing nucleoside triphosphate hydrolases"/>
    <property type="match status" value="1"/>
</dbReference>
<dbReference type="InterPro" id="IPR017871">
    <property type="entry name" value="ABC_transporter-like_CS"/>
</dbReference>
<keyword evidence="2" id="KW-0813">Transport</keyword>
<keyword evidence="4" id="KW-0410">Iron transport</keyword>
<evidence type="ECO:0000313" key="12">
    <source>
        <dbReference type="Proteomes" id="UP000322619"/>
    </source>
</evidence>
<dbReference type="FunFam" id="3.40.50.300:FF:000134">
    <property type="entry name" value="Iron-enterobactin ABC transporter ATP-binding protein"/>
    <property type="match status" value="1"/>
</dbReference>
<evidence type="ECO:0000256" key="1">
    <source>
        <dbReference type="ARBA" id="ARBA00004202"/>
    </source>
</evidence>
<evidence type="ECO:0000313" key="11">
    <source>
        <dbReference type="EMBL" id="TYC84787.1"/>
    </source>
</evidence>
<keyword evidence="6 11" id="KW-0067">ATP-binding</keyword>
<dbReference type="AlphaFoldDB" id="A0A5D0WKT2"/>
<dbReference type="EMBL" id="VSLA01000024">
    <property type="protein sequence ID" value="TYC84787.1"/>
    <property type="molecule type" value="Genomic_DNA"/>
</dbReference>
<keyword evidence="3" id="KW-1003">Cell membrane</keyword>
<evidence type="ECO:0000256" key="4">
    <source>
        <dbReference type="ARBA" id="ARBA00022496"/>
    </source>
</evidence>
<evidence type="ECO:0000259" key="10">
    <source>
        <dbReference type="PROSITE" id="PS50893"/>
    </source>
</evidence>
<protein>
    <submittedName>
        <fullName evidence="11">ABC transporter ATP-binding protein</fullName>
    </submittedName>
</protein>
<dbReference type="PANTHER" id="PTHR42771:SF10">
    <property type="entry name" value="FERRICHROME TRANSPORT ATP-BINDING PROTEIN FHUC"/>
    <property type="match status" value="1"/>
</dbReference>
<dbReference type="PROSITE" id="PS00211">
    <property type="entry name" value="ABC_TRANSPORTER_1"/>
    <property type="match status" value="1"/>
</dbReference>
<keyword evidence="7" id="KW-0408">Iron</keyword>
<gene>
    <name evidence="11" type="ORF">FXB42_10655</name>
</gene>
<dbReference type="PROSITE" id="PS50893">
    <property type="entry name" value="ABC_TRANSPORTER_2"/>
    <property type="match status" value="1"/>
</dbReference>
<feature type="domain" description="ABC transporter" evidence="10">
    <location>
        <begin position="14"/>
        <end position="250"/>
    </location>
</feature>
<evidence type="ECO:0000256" key="2">
    <source>
        <dbReference type="ARBA" id="ARBA00022448"/>
    </source>
</evidence>
<dbReference type="InterPro" id="IPR003593">
    <property type="entry name" value="AAA+_ATPase"/>
</dbReference>
<evidence type="ECO:0000256" key="8">
    <source>
        <dbReference type="ARBA" id="ARBA00023065"/>
    </source>
</evidence>
<dbReference type="InterPro" id="IPR003439">
    <property type="entry name" value="ABC_transporter-like_ATP-bd"/>
</dbReference>
<accession>A0A5D0WKT2</accession>
<dbReference type="PANTHER" id="PTHR42771">
    <property type="entry name" value="IRON(3+)-HYDROXAMATE IMPORT ATP-BINDING PROTEIN FHUC"/>
    <property type="match status" value="1"/>
</dbReference>
<dbReference type="InterPro" id="IPR051535">
    <property type="entry name" value="Siderophore_ABC-ATPase"/>
</dbReference>
<evidence type="ECO:0000256" key="6">
    <source>
        <dbReference type="ARBA" id="ARBA00022840"/>
    </source>
</evidence>
<comment type="caution">
    <text evidence="11">The sequence shown here is derived from an EMBL/GenBank/DDBJ whole genome shotgun (WGS) entry which is preliminary data.</text>
</comment>
<keyword evidence="5" id="KW-0547">Nucleotide-binding</keyword>
<keyword evidence="8" id="KW-0406">Ion transport</keyword>
<reference evidence="11 12" key="1">
    <citation type="submission" date="2019-08" db="EMBL/GenBank/DDBJ databases">
        <title>Isolation and enrichment of carboxydotrophic bacteria from anaerobic sludge for the production of bio-based chemicals from syngas.</title>
        <authorList>
            <person name="Antares A.L."/>
            <person name="Moreira J."/>
            <person name="Diender M."/>
            <person name="Parshina S.N."/>
            <person name="Stams A.J.M."/>
            <person name="Alves M."/>
            <person name="Alves J.I."/>
            <person name="Sousa D.Z."/>
        </authorList>
    </citation>
    <scope>NUCLEOTIDE SEQUENCE [LARGE SCALE GENOMIC DNA]</scope>
    <source>
        <strain evidence="11 12">JM</strain>
    </source>
</reference>
<dbReference type="GO" id="GO:0005886">
    <property type="term" value="C:plasma membrane"/>
    <property type="evidence" value="ECO:0007669"/>
    <property type="project" value="UniProtKB-SubCell"/>
</dbReference>
<proteinExistence type="predicted"/>
<keyword evidence="9" id="KW-0472">Membrane</keyword>
<dbReference type="GO" id="GO:0005524">
    <property type="term" value="F:ATP binding"/>
    <property type="evidence" value="ECO:0007669"/>
    <property type="project" value="UniProtKB-KW"/>
</dbReference>
<dbReference type="SMART" id="SM00382">
    <property type="entry name" value="AAA"/>
    <property type="match status" value="1"/>
</dbReference>
<evidence type="ECO:0000256" key="3">
    <source>
        <dbReference type="ARBA" id="ARBA00022475"/>
    </source>
</evidence>
<dbReference type="GO" id="GO:0016887">
    <property type="term" value="F:ATP hydrolysis activity"/>
    <property type="evidence" value="ECO:0007669"/>
    <property type="project" value="InterPro"/>
</dbReference>
<evidence type="ECO:0000256" key="9">
    <source>
        <dbReference type="ARBA" id="ARBA00023136"/>
    </source>
</evidence>
<dbReference type="Gene3D" id="3.40.50.300">
    <property type="entry name" value="P-loop containing nucleotide triphosphate hydrolases"/>
    <property type="match status" value="1"/>
</dbReference>
<evidence type="ECO:0000256" key="7">
    <source>
        <dbReference type="ARBA" id="ARBA00023004"/>
    </source>
</evidence>
<dbReference type="InterPro" id="IPR027417">
    <property type="entry name" value="P-loop_NTPase"/>
</dbReference>
<evidence type="ECO:0000256" key="5">
    <source>
        <dbReference type="ARBA" id="ARBA00022741"/>
    </source>
</evidence>
<dbReference type="GO" id="GO:0006826">
    <property type="term" value="P:iron ion transport"/>
    <property type="evidence" value="ECO:0007669"/>
    <property type="project" value="UniProtKB-KW"/>
</dbReference>
<sequence>MLGNDNINREVEMIQVNQLNFGYGSKQILHGVSFEAQKKQVISLIGPNGSGKSTLLRCLSGLLPTTGAAVLLEGKPINQCSNRQIAQKIAFLPQFQERLTALSVYELVAMGRSPYYRSGWFSTPEDREKIDWAMAYMGVETFRNRLVNQLSGGERQRVWIAMILAQDTPFILLDEPVTYMDLKHQWGLLDTILSLKEDCGKTVISVFHDINHAIEVSDLVYMMKEGKIYNHGSCDQIITEKSIHDVFEIPAKVCRFHPLQKSIVVPEGCRKCGRGLHKH</sequence>
<name>A0A5D0WKT2_9FIRM</name>
<dbReference type="Pfam" id="PF00005">
    <property type="entry name" value="ABC_tran"/>
    <property type="match status" value="1"/>
</dbReference>
<dbReference type="CDD" id="cd03214">
    <property type="entry name" value="ABC_Iron-Siderophores_B12_Hemin"/>
    <property type="match status" value="1"/>
</dbReference>
<dbReference type="Proteomes" id="UP000322619">
    <property type="component" value="Unassembled WGS sequence"/>
</dbReference>
<organism evidence="11 12">
    <name type="scientific">Acetobacterium wieringae</name>
    <dbReference type="NCBI Taxonomy" id="52694"/>
    <lineage>
        <taxon>Bacteria</taxon>
        <taxon>Bacillati</taxon>
        <taxon>Bacillota</taxon>
        <taxon>Clostridia</taxon>
        <taxon>Eubacteriales</taxon>
        <taxon>Eubacteriaceae</taxon>
        <taxon>Acetobacterium</taxon>
    </lineage>
</organism>
<comment type="subcellular location">
    <subcellularLocation>
        <location evidence="1">Cell membrane</location>
        <topology evidence="1">Peripheral membrane protein</topology>
    </subcellularLocation>
</comment>